<dbReference type="GO" id="GO:0003735">
    <property type="term" value="F:structural constituent of ribosome"/>
    <property type="evidence" value="ECO:0007669"/>
    <property type="project" value="InterPro"/>
</dbReference>
<organism evidence="7 8">
    <name type="scientific">Candidatus Galligastranaerophilus intestinavium</name>
    <dbReference type="NCBI Taxonomy" id="2840836"/>
    <lineage>
        <taxon>Bacteria</taxon>
        <taxon>Candidatus Galligastranaerophilus</taxon>
    </lineage>
</organism>
<evidence type="ECO:0000313" key="8">
    <source>
        <dbReference type="Proteomes" id="UP000886865"/>
    </source>
</evidence>
<feature type="region of interest" description="Disordered" evidence="6">
    <location>
        <begin position="57"/>
        <end position="78"/>
    </location>
</feature>
<dbReference type="GO" id="GO:1990904">
    <property type="term" value="C:ribonucleoprotein complex"/>
    <property type="evidence" value="ECO:0007669"/>
    <property type="project" value="UniProtKB-KW"/>
</dbReference>
<comment type="similarity">
    <text evidence="1 5">Belongs to the universal ribosomal protein uL4 family.</text>
</comment>
<comment type="subunit">
    <text evidence="5">Part of the 50S ribosomal subunit.</text>
</comment>
<evidence type="ECO:0000256" key="6">
    <source>
        <dbReference type="SAM" id="MobiDB-lite"/>
    </source>
</evidence>
<keyword evidence="5" id="KW-0694">RNA-binding</keyword>
<proteinExistence type="inferred from homology"/>
<evidence type="ECO:0000256" key="1">
    <source>
        <dbReference type="ARBA" id="ARBA00010528"/>
    </source>
</evidence>
<comment type="function">
    <text evidence="5">One of the primary rRNA binding proteins, this protein initially binds near the 5'-end of the 23S rRNA. It is important during the early stages of 50S assembly. It makes multiple contacts with different domains of the 23S rRNA in the assembled 50S subunit and ribosome.</text>
</comment>
<comment type="function">
    <text evidence="5">Forms part of the polypeptide exit tunnel.</text>
</comment>
<dbReference type="NCBIfam" id="TIGR03953">
    <property type="entry name" value="rplD_bact"/>
    <property type="match status" value="1"/>
</dbReference>
<evidence type="ECO:0000313" key="7">
    <source>
        <dbReference type="EMBL" id="HIS74269.1"/>
    </source>
</evidence>
<evidence type="ECO:0000256" key="5">
    <source>
        <dbReference type="HAMAP-Rule" id="MF_01328"/>
    </source>
</evidence>
<evidence type="ECO:0000256" key="2">
    <source>
        <dbReference type="ARBA" id="ARBA00022980"/>
    </source>
</evidence>
<keyword evidence="5" id="KW-0699">rRNA-binding</keyword>
<dbReference type="InterPro" id="IPR013005">
    <property type="entry name" value="Ribosomal_uL4-like"/>
</dbReference>
<evidence type="ECO:0000256" key="3">
    <source>
        <dbReference type="ARBA" id="ARBA00023274"/>
    </source>
</evidence>
<dbReference type="PANTHER" id="PTHR10746">
    <property type="entry name" value="50S RIBOSOMAL PROTEIN L4"/>
    <property type="match status" value="1"/>
</dbReference>
<dbReference type="EMBL" id="DVJQ01000040">
    <property type="protein sequence ID" value="HIS74269.1"/>
    <property type="molecule type" value="Genomic_DNA"/>
</dbReference>
<gene>
    <name evidence="5 7" type="primary">rplD</name>
    <name evidence="7" type="ORF">IAA86_04530</name>
</gene>
<dbReference type="GO" id="GO:0005840">
    <property type="term" value="C:ribosome"/>
    <property type="evidence" value="ECO:0007669"/>
    <property type="project" value="UniProtKB-KW"/>
</dbReference>
<reference evidence="7" key="1">
    <citation type="submission" date="2020-10" db="EMBL/GenBank/DDBJ databases">
        <authorList>
            <person name="Gilroy R."/>
        </authorList>
    </citation>
    <scope>NUCLEOTIDE SEQUENCE</scope>
    <source>
        <strain evidence="7">CHK152-2871</strain>
    </source>
</reference>
<protein>
    <recommendedName>
        <fullName evidence="4 5">Large ribosomal subunit protein uL4</fullName>
    </recommendedName>
</protein>
<comment type="caution">
    <text evidence="7">The sequence shown here is derived from an EMBL/GenBank/DDBJ whole genome shotgun (WGS) entry which is preliminary data.</text>
</comment>
<dbReference type="InterPro" id="IPR002136">
    <property type="entry name" value="Ribosomal_uL4"/>
</dbReference>
<dbReference type="SUPFAM" id="SSF52166">
    <property type="entry name" value="Ribosomal protein L4"/>
    <property type="match status" value="1"/>
</dbReference>
<reference evidence="7" key="2">
    <citation type="journal article" date="2021" name="PeerJ">
        <title>Extensive microbial diversity within the chicken gut microbiome revealed by metagenomics and culture.</title>
        <authorList>
            <person name="Gilroy R."/>
            <person name="Ravi A."/>
            <person name="Getino M."/>
            <person name="Pursley I."/>
            <person name="Horton D.L."/>
            <person name="Alikhan N.F."/>
            <person name="Baker D."/>
            <person name="Gharbi K."/>
            <person name="Hall N."/>
            <person name="Watson M."/>
            <person name="Adriaenssens E.M."/>
            <person name="Foster-Nyarko E."/>
            <person name="Jarju S."/>
            <person name="Secka A."/>
            <person name="Antonio M."/>
            <person name="Oren A."/>
            <person name="Chaudhuri R.R."/>
            <person name="La Ragione R."/>
            <person name="Hildebrand F."/>
            <person name="Pallen M.J."/>
        </authorList>
    </citation>
    <scope>NUCLEOTIDE SEQUENCE</scope>
    <source>
        <strain evidence="7">CHK152-2871</strain>
    </source>
</reference>
<accession>A0A9D1FID1</accession>
<dbReference type="HAMAP" id="MF_01328_B">
    <property type="entry name" value="Ribosomal_uL4_B"/>
    <property type="match status" value="1"/>
</dbReference>
<dbReference type="GO" id="GO:0006412">
    <property type="term" value="P:translation"/>
    <property type="evidence" value="ECO:0007669"/>
    <property type="project" value="UniProtKB-UniRule"/>
</dbReference>
<name>A0A9D1FID1_9BACT</name>
<keyword evidence="2 5" id="KW-0689">Ribosomal protein</keyword>
<dbReference type="Gene3D" id="3.40.1370.10">
    <property type="match status" value="1"/>
</dbReference>
<evidence type="ECO:0000256" key="4">
    <source>
        <dbReference type="ARBA" id="ARBA00035244"/>
    </source>
</evidence>
<dbReference type="InterPro" id="IPR023574">
    <property type="entry name" value="Ribosomal_uL4_dom_sf"/>
</dbReference>
<dbReference type="Proteomes" id="UP000886865">
    <property type="component" value="Unassembled WGS sequence"/>
</dbReference>
<dbReference type="Pfam" id="PF00573">
    <property type="entry name" value="Ribosomal_L4"/>
    <property type="match status" value="1"/>
</dbReference>
<dbReference type="AlphaFoldDB" id="A0A9D1FID1"/>
<sequence>MTENTKTQTVKLLSTSGSQLGELSLDGKVFGVEPNIHVMHLALKRQLNNARRGTACTKTRAEVSGGGKKPWKQKGTGRARAGSIRSPLFAGGGVVFGPKPRSYETNMPQKARKLALKSALSAKLEAMTVVKDFSELKEVKTKAMAKILKDLNATGKILVIADLKADENKNLELSARNLANVKLLLPSNLNVKDLIEANSLIVTEAAINEITERLAK</sequence>
<keyword evidence="3 5" id="KW-0687">Ribonucleoprotein</keyword>
<dbReference type="PANTHER" id="PTHR10746:SF6">
    <property type="entry name" value="LARGE RIBOSOMAL SUBUNIT PROTEIN UL4M"/>
    <property type="match status" value="1"/>
</dbReference>
<dbReference type="GO" id="GO:0019843">
    <property type="term" value="F:rRNA binding"/>
    <property type="evidence" value="ECO:0007669"/>
    <property type="project" value="UniProtKB-UniRule"/>
</dbReference>